<proteinExistence type="predicted"/>
<dbReference type="InterPro" id="IPR013210">
    <property type="entry name" value="LRR_N_plant-typ"/>
</dbReference>
<keyword evidence="11" id="KW-1185">Reference proteome</keyword>
<feature type="domain" description="Leucine-rich repeat-containing N-terminal plant-type" evidence="9">
    <location>
        <begin position="10"/>
        <end position="45"/>
    </location>
</feature>
<gene>
    <name evidence="10" type="ORF">E3N88_46305</name>
</gene>
<evidence type="ECO:0000313" key="11">
    <source>
        <dbReference type="Proteomes" id="UP000326396"/>
    </source>
</evidence>
<evidence type="ECO:0000259" key="9">
    <source>
        <dbReference type="Pfam" id="PF08263"/>
    </source>
</evidence>
<protein>
    <recommendedName>
        <fullName evidence="9">Leucine-rich repeat-containing N-terminal plant-type domain-containing protein</fullName>
    </recommendedName>
</protein>
<dbReference type="PANTHER" id="PTHR48061">
    <property type="entry name" value="LEUCINE-RICH REPEAT RECEPTOR PROTEIN KINASE EMS1-LIKE-RELATED"/>
    <property type="match status" value="1"/>
</dbReference>
<dbReference type="OrthoDB" id="442066at2759"/>
<dbReference type="EMBL" id="SZYD01002788">
    <property type="protein sequence ID" value="KAC9138562.1"/>
    <property type="molecule type" value="Genomic_DNA"/>
</dbReference>
<dbReference type="Gene3D" id="3.80.10.10">
    <property type="entry name" value="Ribonuclease Inhibitor"/>
    <property type="match status" value="2"/>
</dbReference>
<keyword evidence="5" id="KW-0677">Repeat</keyword>
<evidence type="ECO:0000313" key="10">
    <source>
        <dbReference type="EMBL" id="KAC9138562.1"/>
    </source>
</evidence>
<comment type="subcellular location">
    <subcellularLocation>
        <location evidence="1">Membrane</location>
        <topology evidence="1">Single-pass type I membrane protein</topology>
    </subcellularLocation>
</comment>
<sequence length="368" mass="41036">MNGHHHKCPDEQRDALLLFKQNISSVNINWETRLDCCGWIGITCDNLTGDVISVNLRDGNLQGNSITSLPQFTTNKLQYLYLQINGLQGSFPTWICNMKHLNDLDLSNNSISGVVPQCLGNMSSSLESLNINANMIQGSFPTIICNMSSLLYLDMSDNNFHGVIPQCFGNITSSLKLINLGRNNFYGTTPKMYGNCDLSIGLILQGNMLEGEVPRSLANCQSMKILDLGNNRLNGTFPRWLGYFQKLQVLILRSNNLHGTIETPSAMEFLFPSLSVFDISSNGFVGRLPEKYFECFNAIKDVDKEPKTKFVSISGLPSYSINFLGKESYLNFFDSTSISILFTFIDLSSNKFEEEIPNVIVDTTTTSV</sequence>
<accession>A0A5N6L924</accession>
<evidence type="ECO:0000256" key="8">
    <source>
        <dbReference type="ARBA" id="ARBA00023180"/>
    </source>
</evidence>
<evidence type="ECO:0000256" key="2">
    <source>
        <dbReference type="ARBA" id="ARBA00022614"/>
    </source>
</evidence>
<dbReference type="Pfam" id="PF00560">
    <property type="entry name" value="LRR_1"/>
    <property type="match status" value="2"/>
</dbReference>
<dbReference type="Pfam" id="PF13855">
    <property type="entry name" value="LRR_8"/>
    <property type="match status" value="1"/>
</dbReference>
<dbReference type="InterPro" id="IPR032675">
    <property type="entry name" value="LRR_dom_sf"/>
</dbReference>
<comment type="caution">
    <text evidence="10">The sequence shown here is derived from an EMBL/GenBank/DDBJ whole genome shotgun (WGS) entry which is preliminary data.</text>
</comment>
<dbReference type="FunFam" id="3.80.10.10:FF:000400">
    <property type="entry name" value="Nuclear pore complex protein NUP107"/>
    <property type="match status" value="1"/>
</dbReference>
<evidence type="ECO:0000256" key="4">
    <source>
        <dbReference type="ARBA" id="ARBA00022729"/>
    </source>
</evidence>
<reference evidence="10 11" key="1">
    <citation type="submission" date="2019-05" db="EMBL/GenBank/DDBJ databases">
        <title>Mikania micrantha, genome provides insights into the molecular mechanism of rapid growth.</title>
        <authorList>
            <person name="Liu B."/>
        </authorList>
    </citation>
    <scope>NUCLEOTIDE SEQUENCE [LARGE SCALE GENOMIC DNA]</scope>
    <source>
        <strain evidence="10">NLD-2019</strain>
        <tissue evidence="10">Leaf</tissue>
    </source>
</reference>
<organism evidence="10 11">
    <name type="scientific">Mikania micrantha</name>
    <name type="common">bitter vine</name>
    <dbReference type="NCBI Taxonomy" id="192012"/>
    <lineage>
        <taxon>Eukaryota</taxon>
        <taxon>Viridiplantae</taxon>
        <taxon>Streptophyta</taxon>
        <taxon>Embryophyta</taxon>
        <taxon>Tracheophyta</taxon>
        <taxon>Spermatophyta</taxon>
        <taxon>Magnoliopsida</taxon>
        <taxon>eudicotyledons</taxon>
        <taxon>Gunneridae</taxon>
        <taxon>Pentapetalae</taxon>
        <taxon>asterids</taxon>
        <taxon>campanulids</taxon>
        <taxon>Asterales</taxon>
        <taxon>Asteraceae</taxon>
        <taxon>Asteroideae</taxon>
        <taxon>Heliantheae alliance</taxon>
        <taxon>Eupatorieae</taxon>
        <taxon>Mikania</taxon>
    </lineage>
</organism>
<evidence type="ECO:0000256" key="7">
    <source>
        <dbReference type="ARBA" id="ARBA00023136"/>
    </source>
</evidence>
<evidence type="ECO:0000256" key="1">
    <source>
        <dbReference type="ARBA" id="ARBA00004479"/>
    </source>
</evidence>
<dbReference type="GO" id="GO:0016020">
    <property type="term" value="C:membrane"/>
    <property type="evidence" value="ECO:0007669"/>
    <property type="project" value="UniProtKB-SubCell"/>
</dbReference>
<dbReference type="InterPro" id="IPR001611">
    <property type="entry name" value="Leu-rich_rpt"/>
</dbReference>
<dbReference type="PANTHER" id="PTHR48061:SF2">
    <property type="entry name" value="RECEPTOR LIKE PROTEIN 30-LIKE"/>
    <property type="match status" value="1"/>
</dbReference>
<keyword evidence="6" id="KW-1133">Transmembrane helix</keyword>
<evidence type="ECO:0000256" key="5">
    <source>
        <dbReference type="ARBA" id="ARBA00022737"/>
    </source>
</evidence>
<dbReference type="Proteomes" id="UP000326396">
    <property type="component" value="Unassembled WGS sequence"/>
</dbReference>
<keyword evidence="3" id="KW-0812">Transmembrane</keyword>
<dbReference type="FunFam" id="3.80.10.10:FF:000041">
    <property type="entry name" value="LRR receptor-like serine/threonine-protein kinase ERECTA"/>
    <property type="match status" value="1"/>
</dbReference>
<dbReference type="Pfam" id="PF08263">
    <property type="entry name" value="LRRNT_2"/>
    <property type="match status" value="1"/>
</dbReference>
<keyword evidence="7" id="KW-0472">Membrane</keyword>
<keyword evidence="8" id="KW-0325">Glycoprotein</keyword>
<evidence type="ECO:0000256" key="3">
    <source>
        <dbReference type="ARBA" id="ARBA00022692"/>
    </source>
</evidence>
<dbReference type="SUPFAM" id="SSF52058">
    <property type="entry name" value="L domain-like"/>
    <property type="match status" value="1"/>
</dbReference>
<evidence type="ECO:0000256" key="6">
    <source>
        <dbReference type="ARBA" id="ARBA00022989"/>
    </source>
</evidence>
<keyword evidence="4" id="KW-0732">Signal</keyword>
<dbReference type="InterPro" id="IPR046956">
    <property type="entry name" value="RLP23-like"/>
</dbReference>
<name>A0A5N6L924_9ASTR</name>
<keyword evidence="2" id="KW-0433">Leucine-rich repeat</keyword>
<dbReference type="AlphaFoldDB" id="A0A5N6L924"/>